<dbReference type="Proteomes" id="UP000887579">
    <property type="component" value="Unplaced"/>
</dbReference>
<name>A0AC34GAZ4_9BILA</name>
<dbReference type="WBParaSite" id="ES5_v2.g26821.t1">
    <property type="protein sequence ID" value="ES5_v2.g26821.t1"/>
    <property type="gene ID" value="ES5_v2.g26821"/>
</dbReference>
<reference evidence="2" key="1">
    <citation type="submission" date="2022-11" db="UniProtKB">
        <authorList>
            <consortium name="WormBaseParasite"/>
        </authorList>
    </citation>
    <scope>IDENTIFICATION</scope>
</reference>
<organism evidence="1 2">
    <name type="scientific">Panagrolaimus sp. ES5</name>
    <dbReference type="NCBI Taxonomy" id="591445"/>
    <lineage>
        <taxon>Eukaryota</taxon>
        <taxon>Metazoa</taxon>
        <taxon>Ecdysozoa</taxon>
        <taxon>Nematoda</taxon>
        <taxon>Chromadorea</taxon>
        <taxon>Rhabditida</taxon>
        <taxon>Tylenchina</taxon>
        <taxon>Panagrolaimomorpha</taxon>
        <taxon>Panagrolaimoidea</taxon>
        <taxon>Panagrolaimidae</taxon>
        <taxon>Panagrolaimus</taxon>
    </lineage>
</organism>
<proteinExistence type="predicted"/>
<protein>
    <submittedName>
        <fullName evidence="2">Uncharacterized protein</fullName>
    </submittedName>
</protein>
<evidence type="ECO:0000313" key="1">
    <source>
        <dbReference type="Proteomes" id="UP000887579"/>
    </source>
</evidence>
<evidence type="ECO:0000313" key="2">
    <source>
        <dbReference type="WBParaSite" id="ES5_v2.g26821.t1"/>
    </source>
</evidence>
<sequence length="101" mass="11716">MQYQGLISRYSKQLEENKEIKRQIYANQLQESAARAKSAELQLKMNQEAYLLQKSRVLFPAPQRQQTGNFLYQNLPPRSMSTGNLRPASNISRQSNNQLED</sequence>
<accession>A0AC34GAZ4</accession>